<feature type="region of interest" description="Disordered" evidence="1">
    <location>
        <begin position="113"/>
        <end position="179"/>
    </location>
</feature>
<feature type="compositionally biased region" description="Polar residues" evidence="1">
    <location>
        <begin position="156"/>
        <end position="179"/>
    </location>
</feature>
<protein>
    <submittedName>
        <fullName evidence="2">Uncharacterized protein</fullName>
    </submittedName>
</protein>
<organism evidence="2 3">
    <name type="scientific">Owenweeksia hongkongensis (strain DSM 17368 / CIP 108786 / JCM 12287 / NRRL B-23963 / UST20020801)</name>
    <dbReference type="NCBI Taxonomy" id="926562"/>
    <lineage>
        <taxon>Bacteria</taxon>
        <taxon>Pseudomonadati</taxon>
        <taxon>Bacteroidota</taxon>
        <taxon>Flavobacteriia</taxon>
        <taxon>Flavobacteriales</taxon>
        <taxon>Owenweeksiaceae</taxon>
        <taxon>Owenweeksia</taxon>
    </lineage>
</organism>
<evidence type="ECO:0000256" key="1">
    <source>
        <dbReference type="SAM" id="MobiDB-lite"/>
    </source>
</evidence>
<dbReference type="AlphaFoldDB" id="G8R530"/>
<keyword evidence="3" id="KW-1185">Reference proteome</keyword>
<dbReference type="eggNOG" id="COG3935">
    <property type="taxonomic scope" value="Bacteria"/>
</dbReference>
<sequence>MTNGWLKFYRSLLQWEWYSDTNVVRLYLHLLLTANYEDKPWKGITIKAGSTIISWNKLSLQLGLSTQQLRTAMNKLERSKTISRSPTNKYQVITINNWHEMQGSENIRNSFSSNCNEPNPPENSPILKQITNDKPTSKINFPKQTERQYPSRASALKSNSLTNTPTSAVTSQQPEVNNQSTTIKEIKKQQLKEFKKEEEHPSLEDFEKFGFDQATKMKMTVDPTALRAKYYSWTENHWKTGKNKKITNWKATLINTLPFIQKEKSSEKKEKIDFNQNQYTL</sequence>
<reference evidence="2 3" key="1">
    <citation type="journal article" date="2012" name="Stand. Genomic Sci.">
        <title>Genome sequence of the orange-pigmented seawater bacterium Owenweeksia hongkongensis type strain (UST20020801(T)).</title>
        <authorList>
            <person name="Riedel T."/>
            <person name="Held B."/>
            <person name="Nolan M."/>
            <person name="Lucas S."/>
            <person name="Lapidus A."/>
            <person name="Tice H."/>
            <person name="Del Rio T.G."/>
            <person name="Cheng J.F."/>
            <person name="Han C."/>
            <person name="Tapia R."/>
            <person name="Goodwin L.A."/>
            <person name="Pitluck S."/>
            <person name="Liolios K."/>
            <person name="Mavromatis K."/>
            <person name="Pagani I."/>
            <person name="Ivanova N."/>
            <person name="Mikhailova N."/>
            <person name="Pati A."/>
            <person name="Chen A."/>
            <person name="Palaniappan K."/>
            <person name="Rohde M."/>
            <person name="Tindall B.J."/>
            <person name="Detter J.C."/>
            <person name="Goker M."/>
            <person name="Woyke T."/>
            <person name="Bristow J."/>
            <person name="Eisen J.A."/>
            <person name="Markowitz V."/>
            <person name="Hugenholtz P."/>
            <person name="Klenk H.P."/>
            <person name="Kyrpides N.C."/>
        </authorList>
    </citation>
    <scope>NUCLEOTIDE SEQUENCE</scope>
    <source>
        <strain evidence="3">DSM 17368 / JCM 12287 / NRRL B-23963</strain>
    </source>
</reference>
<name>G8R530_OWEHD</name>
<dbReference type="Proteomes" id="UP000005631">
    <property type="component" value="Chromosome"/>
</dbReference>
<dbReference type="HOGENOM" id="CLU_989868_0_0_10"/>
<gene>
    <name evidence="2" type="ordered locus">Oweho_0014</name>
</gene>
<accession>G8R530</accession>
<feature type="compositionally biased region" description="Polar residues" evidence="1">
    <location>
        <begin position="129"/>
        <end position="143"/>
    </location>
</feature>
<dbReference type="KEGG" id="oho:Oweho_0014"/>
<proteinExistence type="predicted"/>
<evidence type="ECO:0000313" key="3">
    <source>
        <dbReference type="Proteomes" id="UP000005631"/>
    </source>
</evidence>
<evidence type="ECO:0000313" key="2">
    <source>
        <dbReference type="EMBL" id="AEV31041.1"/>
    </source>
</evidence>
<dbReference type="STRING" id="926562.Oweho_0014"/>
<dbReference type="EMBL" id="CP003156">
    <property type="protein sequence ID" value="AEV31041.1"/>
    <property type="molecule type" value="Genomic_DNA"/>
</dbReference>